<name>A0A7W6ERZ5_9BACT</name>
<evidence type="ECO:0008006" key="3">
    <source>
        <dbReference type="Google" id="ProtNLM"/>
    </source>
</evidence>
<dbReference type="AlphaFoldDB" id="A0A7W6ERZ5"/>
<reference evidence="1 2" key="1">
    <citation type="submission" date="2020-08" db="EMBL/GenBank/DDBJ databases">
        <title>Genomic Encyclopedia of Type Strains, Phase IV (KMG-IV): sequencing the most valuable type-strain genomes for metagenomic binning, comparative biology and taxonomic classification.</title>
        <authorList>
            <person name="Goeker M."/>
        </authorList>
    </citation>
    <scope>NUCLEOTIDE SEQUENCE [LARGE SCALE GENOMIC DNA]</scope>
    <source>
        <strain evidence="1 2">DSM 17976</strain>
    </source>
</reference>
<evidence type="ECO:0000313" key="2">
    <source>
        <dbReference type="Proteomes" id="UP000541352"/>
    </source>
</evidence>
<comment type="caution">
    <text evidence="1">The sequence shown here is derived from an EMBL/GenBank/DDBJ whole genome shotgun (WGS) entry which is preliminary data.</text>
</comment>
<sequence>MKTRFTLLATFLVLATVLSSCFYSGGYRSRYYDPYYAPRPYVRVVPPPPAYRPRVYVAPPRYRPPHRYESRGRYQYHRGNRRRW</sequence>
<evidence type="ECO:0000313" key="1">
    <source>
        <dbReference type="EMBL" id="MBB3840088.1"/>
    </source>
</evidence>
<dbReference type="PROSITE" id="PS51257">
    <property type="entry name" value="PROKAR_LIPOPROTEIN"/>
    <property type="match status" value="1"/>
</dbReference>
<dbReference type="EMBL" id="JACIBY010000009">
    <property type="protein sequence ID" value="MBB3840088.1"/>
    <property type="molecule type" value="Genomic_DNA"/>
</dbReference>
<organism evidence="1 2">
    <name type="scientific">Runella defluvii</name>
    <dbReference type="NCBI Taxonomy" id="370973"/>
    <lineage>
        <taxon>Bacteria</taxon>
        <taxon>Pseudomonadati</taxon>
        <taxon>Bacteroidota</taxon>
        <taxon>Cytophagia</taxon>
        <taxon>Cytophagales</taxon>
        <taxon>Spirosomataceae</taxon>
        <taxon>Runella</taxon>
    </lineage>
</organism>
<proteinExistence type="predicted"/>
<gene>
    <name evidence="1" type="ORF">FHS57_004101</name>
</gene>
<protein>
    <recommendedName>
        <fullName evidence="3">Lipoprotein</fullName>
    </recommendedName>
</protein>
<keyword evidence="2" id="KW-1185">Reference proteome</keyword>
<dbReference type="Proteomes" id="UP000541352">
    <property type="component" value="Unassembled WGS sequence"/>
</dbReference>
<accession>A0A7W6ERZ5</accession>
<dbReference type="RefSeq" id="WP_183976842.1">
    <property type="nucleotide sequence ID" value="NZ_JACIBY010000009.1"/>
</dbReference>